<dbReference type="InterPro" id="IPR013494">
    <property type="entry name" value="CHP02678"/>
</dbReference>
<proteinExistence type="predicted"/>
<organism evidence="2 3">
    <name type="scientific">Streptomyces brasiliscabiei</name>
    <dbReference type="NCBI Taxonomy" id="2736302"/>
    <lineage>
        <taxon>Bacteria</taxon>
        <taxon>Bacillati</taxon>
        <taxon>Actinomycetota</taxon>
        <taxon>Actinomycetes</taxon>
        <taxon>Kitasatosporales</taxon>
        <taxon>Streptomycetaceae</taxon>
        <taxon>Streptomyces</taxon>
    </lineage>
</organism>
<evidence type="ECO:0000313" key="2">
    <source>
        <dbReference type="EMBL" id="MEI5610601.1"/>
    </source>
</evidence>
<name>A0ABU8GE16_9ACTN</name>
<feature type="region of interest" description="Disordered" evidence="1">
    <location>
        <begin position="374"/>
        <end position="406"/>
    </location>
</feature>
<accession>A0ABU8GE16</accession>
<dbReference type="NCBIfam" id="TIGR02678">
    <property type="entry name" value="TIGR02678 family protein"/>
    <property type="match status" value="1"/>
</dbReference>
<gene>
    <name evidence="2" type="ORF">WB403_15630</name>
</gene>
<evidence type="ECO:0000313" key="3">
    <source>
        <dbReference type="Proteomes" id="UP001365781"/>
    </source>
</evidence>
<feature type="region of interest" description="Disordered" evidence="1">
    <location>
        <begin position="427"/>
        <end position="476"/>
    </location>
</feature>
<keyword evidence="3" id="KW-1185">Reference proteome</keyword>
<dbReference type="Pfam" id="PF09661">
    <property type="entry name" value="DUF2398"/>
    <property type="match status" value="1"/>
</dbReference>
<feature type="compositionally biased region" description="Polar residues" evidence="1">
    <location>
        <begin position="432"/>
        <end position="459"/>
    </location>
</feature>
<dbReference type="EMBL" id="JBBAYM010000009">
    <property type="protein sequence ID" value="MEI5610601.1"/>
    <property type="molecule type" value="Genomic_DNA"/>
</dbReference>
<reference evidence="2 3" key="1">
    <citation type="submission" date="2024-03" db="EMBL/GenBank/DDBJ databases">
        <title>First Report of Pectobacterium brasiliscabiei causing potato scab in china.</title>
        <authorList>
            <person name="Handique U."/>
        </authorList>
    </citation>
    <scope>NUCLEOTIDE SEQUENCE [LARGE SCALE GENOMIC DNA]</scope>
    <source>
        <strain evidence="2 3">ZRIMU1503</strain>
    </source>
</reference>
<sequence>MALPSAHDVALAAERRAAARLLLAHPLVTSAGPHSDTFPLVRRHADWLAQRFQQVFGYRLLVEASYARLFKAGLGPGSGHRLERPSTGTPFTPRTYSYLALALSVLVTAPEQLLLSQLVSDLRAAAVDAGIEIADTGRQAERRTLAAALRQLVDWGVLVETEGQVSAVAEERAGEALLTVDREIARAVVAGPLAQSREGADLVRRSADPGFGGPRTYVRRRLVETPVVHLDDLTDAEREWLRTRQRREAQAFSELLGLEAEIRAEGIALVDPEGDLTDLYLPGTGTVAQAALLLVERLVARLRPEDAGHPATGGRLVIGVPVPDGLLPALLDELIDEYGRRSNWQRGHLEDRAGFLAAVLDLLVRMRLLAPVGPVRADGHGVPEGQEESAADGRAVTDVSGARGQGRTKDGWILLAASARYATTVVVKSRTDGQSPVSLTEGQSPASPNDDQSLASPTDDQPPASPTDDPSQEPPR</sequence>
<comment type="caution">
    <text evidence="2">The sequence shown here is derived from an EMBL/GenBank/DDBJ whole genome shotgun (WGS) entry which is preliminary data.</text>
</comment>
<dbReference type="RefSeq" id="WP_336540190.1">
    <property type="nucleotide sequence ID" value="NZ_JBBAYL010000013.1"/>
</dbReference>
<protein>
    <submittedName>
        <fullName evidence="2">TIGR02678 family protein</fullName>
    </submittedName>
</protein>
<dbReference type="Proteomes" id="UP001365781">
    <property type="component" value="Unassembled WGS sequence"/>
</dbReference>
<evidence type="ECO:0000256" key="1">
    <source>
        <dbReference type="SAM" id="MobiDB-lite"/>
    </source>
</evidence>